<dbReference type="Proteomes" id="UP001500975">
    <property type="component" value="Unassembled WGS sequence"/>
</dbReference>
<keyword evidence="2" id="KW-1185">Reference proteome</keyword>
<accession>A0ABP8I628</accession>
<protein>
    <submittedName>
        <fullName evidence="1">Uncharacterized protein</fullName>
    </submittedName>
</protein>
<reference evidence="2" key="1">
    <citation type="journal article" date="2019" name="Int. J. Syst. Evol. Microbiol.">
        <title>The Global Catalogue of Microorganisms (GCM) 10K type strain sequencing project: providing services to taxonomists for standard genome sequencing and annotation.</title>
        <authorList>
            <consortium name="The Broad Institute Genomics Platform"/>
            <consortium name="The Broad Institute Genome Sequencing Center for Infectious Disease"/>
            <person name="Wu L."/>
            <person name="Ma J."/>
        </authorList>
    </citation>
    <scope>NUCLEOTIDE SEQUENCE [LARGE SCALE GENOMIC DNA]</scope>
    <source>
        <strain evidence="2">JCM 17804</strain>
    </source>
</reference>
<organism evidence="1 2">
    <name type="scientific">Variovorax defluvii</name>
    <dbReference type="NCBI Taxonomy" id="913761"/>
    <lineage>
        <taxon>Bacteria</taxon>
        <taxon>Pseudomonadati</taxon>
        <taxon>Pseudomonadota</taxon>
        <taxon>Betaproteobacteria</taxon>
        <taxon>Burkholderiales</taxon>
        <taxon>Comamonadaceae</taxon>
        <taxon>Variovorax</taxon>
    </lineage>
</organism>
<dbReference type="EMBL" id="BAABGJ010000076">
    <property type="protein sequence ID" value="GAA4352199.1"/>
    <property type="molecule type" value="Genomic_DNA"/>
</dbReference>
<evidence type="ECO:0000313" key="1">
    <source>
        <dbReference type="EMBL" id="GAA4352199.1"/>
    </source>
</evidence>
<proteinExistence type="predicted"/>
<gene>
    <name evidence="1" type="ORF">GCM10023165_41080</name>
</gene>
<name>A0ABP8I628_9BURK</name>
<evidence type="ECO:0000313" key="2">
    <source>
        <dbReference type="Proteomes" id="UP001500975"/>
    </source>
</evidence>
<comment type="caution">
    <text evidence="1">The sequence shown here is derived from an EMBL/GenBank/DDBJ whole genome shotgun (WGS) entry which is preliminary data.</text>
</comment>
<sequence>MLLDNTKAARKFLQLCDEQSLPLVIETEANNYLHARLQGDAKTAKDEMAFYTKSVKTTIKGGVAACLAKNKLERLIKGCPPNARHKLRKLLADDVVSQARDQSPSLTSAILALQNAPPEWSEADLELTSLVLNIRTVLSDIEVDKQLSFVKNEKVVELFRAIEEGLSKKTLDLSALLVKLCPGANTTTGAAIFVGALVGHLISKAEGPFDFEGVLSAVRLSGMPGAYTKHIAYPALMAMTGEDATRLAQAMSNLLGETGITLAELMALKQLATELEFYAVEHELPSKSWTLIIHQSTDAIRKFTETRAGMQDSEEQARHDAEVRERELKAKQRMRENEAKLKEERKNNILASLPDGVTGTMALFSEHGNIAEKVSRVRALLDQLDEKHLDVHKIACDLAELGSTDALGLLGSLAAALPPEDGRALLLAVPRELRERLNYEATVRAIASNWWHIKAGPEGRRDLVGIVKEFCDFIKPLKALVGFDAWSCGRHMRSITIGNMQPHELEYTQDHETVERMLGKL</sequence>